<evidence type="ECO:0000256" key="3">
    <source>
        <dbReference type="ARBA" id="ARBA00022741"/>
    </source>
</evidence>
<gene>
    <name evidence="7" type="ORF">Desgi_2000</name>
</gene>
<dbReference type="GO" id="GO:0005525">
    <property type="term" value="F:GTP binding"/>
    <property type="evidence" value="ECO:0007669"/>
    <property type="project" value="UniProtKB-UniRule"/>
</dbReference>
<dbReference type="InterPro" id="IPR027417">
    <property type="entry name" value="P-loop_NTPase"/>
</dbReference>
<dbReference type="NCBIfam" id="NF009381">
    <property type="entry name" value="PRK12740.1-5"/>
    <property type="match status" value="1"/>
</dbReference>
<dbReference type="SUPFAM" id="SSF54211">
    <property type="entry name" value="Ribosomal protein S5 domain 2-like"/>
    <property type="match status" value="1"/>
</dbReference>
<evidence type="ECO:0000256" key="1">
    <source>
        <dbReference type="ARBA" id="ARBA00005870"/>
    </source>
</evidence>
<accession>R4KII7</accession>
<dbReference type="Gene3D" id="3.30.230.10">
    <property type="match status" value="1"/>
</dbReference>
<protein>
    <recommendedName>
        <fullName evidence="2 5">Elongation factor G</fullName>
    </recommendedName>
</protein>
<dbReference type="PANTHER" id="PTHR43261:SF6">
    <property type="entry name" value="ELONGATION FACTOR G-LIKE PROTEIN"/>
    <property type="match status" value="1"/>
</dbReference>
<dbReference type="CDD" id="cd16262">
    <property type="entry name" value="EFG_III"/>
    <property type="match status" value="1"/>
</dbReference>
<dbReference type="AlphaFoldDB" id="R4KII7"/>
<dbReference type="CDD" id="cd04170">
    <property type="entry name" value="EF-G_bact"/>
    <property type="match status" value="1"/>
</dbReference>
<keyword evidence="4" id="KW-0342">GTP-binding</keyword>
<keyword evidence="7" id="KW-0251">Elongation factor</keyword>
<dbReference type="KEGG" id="dgi:Desgi_2000"/>
<dbReference type="InterPro" id="IPR000795">
    <property type="entry name" value="T_Tr_GTP-bd_dom"/>
</dbReference>
<dbReference type="Pfam" id="PF03764">
    <property type="entry name" value="EFG_IV"/>
    <property type="match status" value="1"/>
</dbReference>
<dbReference type="Pfam" id="PF22042">
    <property type="entry name" value="EF-G_D2"/>
    <property type="match status" value="1"/>
</dbReference>
<dbReference type="GO" id="GO:0003924">
    <property type="term" value="F:GTPase activity"/>
    <property type="evidence" value="ECO:0007669"/>
    <property type="project" value="InterPro"/>
</dbReference>
<dbReference type="InterPro" id="IPR009022">
    <property type="entry name" value="EFG_III"/>
</dbReference>
<feature type="domain" description="Tr-type G" evidence="6">
    <location>
        <begin position="49"/>
        <end position="321"/>
    </location>
</feature>
<dbReference type="SUPFAM" id="SSF52540">
    <property type="entry name" value="P-loop containing nucleoside triphosphate hydrolases"/>
    <property type="match status" value="1"/>
</dbReference>
<dbReference type="Gene3D" id="3.30.70.870">
    <property type="entry name" value="Elongation Factor G (Translational Gtpase), domain 3"/>
    <property type="match status" value="1"/>
</dbReference>
<dbReference type="NCBIfam" id="NF009379">
    <property type="entry name" value="PRK12740.1-3"/>
    <property type="match status" value="1"/>
</dbReference>
<dbReference type="Proteomes" id="UP000013520">
    <property type="component" value="Chromosome"/>
</dbReference>
<dbReference type="Gene3D" id="2.40.30.10">
    <property type="entry name" value="Translation factors"/>
    <property type="match status" value="1"/>
</dbReference>
<dbReference type="NCBIfam" id="NF009891">
    <property type="entry name" value="PRK13351.1-1"/>
    <property type="match status" value="1"/>
</dbReference>
<evidence type="ECO:0000256" key="2">
    <source>
        <dbReference type="ARBA" id="ARBA00017872"/>
    </source>
</evidence>
<dbReference type="InterPro" id="IPR014721">
    <property type="entry name" value="Ribsml_uS5_D2-typ_fold_subgr"/>
</dbReference>
<dbReference type="GO" id="GO:0003746">
    <property type="term" value="F:translation elongation factor activity"/>
    <property type="evidence" value="ECO:0007669"/>
    <property type="project" value="UniProtKB-UniRule"/>
</dbReference>
<dbReference type="CDD" id="cd04088">
    <property type="entry name" value="EFG_mtEFG_II"/>
    <property type="match status" value="1"/>
</dbReference>
<evidence type="ECO:0000259" key="6">
    <source>
        <dbReference type="PROSITE" id="PS51722"/>
    </source>
</evidence>
<evidence type="ECO:0000256" key="5">
    <source>
        <dbReference type="NCBIfam" id="TIGR00484"/>
    </source>
</evidence>
<dbReference type="HOGENOM" id="CLU_002794_4_1_9"/>
<keyword evidence="3" id="KW-0547">Nucleotide-binding</keyword>
<dbReference type="InterPro" id="IPR041095">
    <property type="entry name" value="EFG_II"/>
</dbReference>
<dbReference type="InterPro" id="IPR035649">
    <property type="entry name" value="EFG_V"/>
</dbReference>
<dbReference type="NCBIfam" id="TIGR00231">
    <property type="entry name" value="small_GTP"/>
    <property type="match status" value="1"/>
</dbReference>
<dbReference type="FunFam" id="3.30.230.10:FF:000003">
    <property type="entry name" value="Elongation factor G"/>
    <property type="match status" value="1"/>
</dbReference>
<organism evidence="7 8">
    <name type="scientific">Desulfoscipio gibsoniae DSM 7213</name>
    <dbReference type="NCBI Taxonomy" id="767817"/>
    <lineage>
        <taxon>Bacteria</taxon>
        <taxon>Bacillati</taxon>
        <taxon>Bacillota</taxon>
        <taxon>Clostridia</taxon>
        <taxon>Eubacteriales</taxon>
        <taxon>Desulfallaceae</taxon>
        <taxon>Desulfoscipio</taxon>
    </lineage>
</organism>
<evidence type="ECO:0000256" key="4">
    <source>
        <dbReference type="ARBA" id="ARBA00023134"/>
    </source>
</evidence>
<dbReference type="Gene3D" id="3.30.70.240">
    <property type="match status" value="1"/>
</dbReference>
<dbReference type="Gene3D" id="3.40.50.300">
    <property type="entry name" value="P-loop containing nucleotide triphosphate hydrolases"/>
    <property type="match status" value="1"/>
</dbReference>
<dbReference type="CDD" id="cd03713">
    <property type="entry name" value="EFG_mtEFG_C"/>
    <property type="match status" value="1"/>
</dbReference>
<dbReference type="InterPro" id="IPR047872">
    <property type="entry name" value="EFG_IV"/>
</dbReference>
<dbReference type="SMART" id="SM00889">
    <property type="entry name" value="EFG_IV"/>
    <property type="match status" value="1"/>
</dbReference>
<dbReference type="eggNOG" id="COG0480">
    <property type="taxonomic scope" value="Bacteria"/>
</dbReference>
<dbReference type="InterPro" id="IPR053905">
    <property type="entry name" value="EF-G-like_DII"/>
</dbReference>
<dbReference type="CDD" id="cd01434">
    <property type="entry name" value="EFG_mtEFG1_IV"/>
    <property type="match status" value="1"/>
</dbReference>
<dbReference type="InterPro" id="IPR000640">
    <property type="entry name" value="EFG_V-like"/>
</dbReference>
<dbReference type="GO" id="GO:0032790">
    <property type="term" value="P:ribosome disassembly"/>
    <property type="evidence" value="ECO:0007669"/>
    <property type="project" value="TreeGrafter"/>
</dbReference>
<dbReference type="PRINTS" id="PR00315">
    <property type="entry name" value="ELONGATNFCT"/>
</dbReference>
<evidence type="ECO:0000313" key="8">
    <source>
        <dbReference type="Proteomes" id="UP000013520"/>
    </source>
</evidence>
<comment type="similarity">
    <text evidence="1">Belongs to the TRAFAC class translation factor GTPase superfamily. Classic translation factor GTPase family. EF-G/EF-2 subfamily.</text>
</comment>
<sequence>MAAKEPFRAIFVFKTNFGQFWIPISIEKGFEGNHYLQKEARVLKNYTTEQLRNIAIVGHGGAGKTSLVEAMLFNTGVINRIGRVEDGTTVSDYHPEEAQRQSTVHTSLVPVELNSVKLNLLDTPGFSDFIGEVKGALRVADTAMFVLSAVDGVQVQHELIWKFVQKSELPRVAFINKMDRENASFSKLLDDLNAKFKANFVPINFPIGDGLDFKGIMDVLNQKAYEFGGDGKAKEIAIPDELQDQLEEYREKLVEAAAEGDDDLTMKYLEGEELTPEEIKSGLHNSIATAKAVPVLCGSATKNMAISDLSGFLSQYLPAPKNEDGPMAALVFKTLADPYVGRMNFIRVFRGSLKADSQVYNAIKEKNEKIGQVLFVRGKHSEQTPQVSCGDLAVVVKLTDTSSGDTLCDKDNKEALEGIDFPVPNYTLAIAPKSKNDEDKLGDAVHKLLEEDPSLRVEKNIETKQTLLTGMGEAHVNIMISNLKRRYGVDVVTEEPKVPYRETIRAKVEVEGKHKKQSGGRGQYGHVWIRFEPLAEGDFEFNEEVFGGAVPRNYFPAVEKGLRETMVEGALAGYPTVGLKATLYDGSYHNVDSSEMAFKIAASLAFKKAVPMAKPAILEPIMYVEVTVPDEFMGDIIGDFNTKRGRVLGTDQVEEGTVVKAHVPLAEMFKYANDLKSMTQGRGQFKMEFNSYEEVPAKLAEDIIQKAKAEAEAEK</sequence>
<dbReference type="PROSITE" id="PS51722">
    <property type="entry name" value="G_TR_2"/>
    <property type="match status" value="1"/>
</dbReference>
<dbReference type="SUPFAM" id="SSF50447">
    <property type="entry name" value="Translation proteins"/>
    <property type="match status" value="1"/>
</dbReference>
<dbReference type="SMART" id="SM00838">
    <property type="entry name" value="EFG_C"/>
    <property type="match status" value="1"/>
</dbReference>
<dbReference type="STRING" id="767817.Desgi_2000"/>
<dbReference type="FunFam" id="3.30.70.240:FF:000001">
    <property type="entry name" value="Elongation factor G"/>
    <property type="match status" value="1"/>
</dbReference>
<dbReference type="NCBIfam" id="TIGR00484">
    <property type="entry name" value="EF-G"/>
    <property type="match status" value="1"/>
</dbReference>
<dbReference type="InterPro" id="IPR005517">
    <property type="entry name" value="Transl_elong_EFG/EF2_IV"/>
</dbReference>
<dbReference type="InterPro" id="IPR009000">
    <property type="entry name" value="Transl_B-barrel_sf"/>
</dbReference>
<evidence type="ECO:0000313" key="7">
    <source>
        <dbReference type="EMBL" id="AGL01442.1"/>
    </source>
</evidence>
<proteinExistence type="inferred from homology"/>
<name>R4KII7_9FIRM</name>
<keyword evidence="7" id="KW-0648">Protein biosynthesis</keyword>
<dbReference type="InterPro" id="IPR035647">
    <property type="entry name" value="EFG_III/V"/>
</dbReference>
<dbReference type="PANTHER" id="PTHR43261">
    <property type="entry name" value="TRANSLATION ELONGATION FACTOR G-RELATED"/>
    <property type="match status" value="1"/>
</dbReference>
<dbReference type="Pfam" id="PF00679">
    <property type="entry name" value="EFG_C"/>
    <property type="match status" value="1"/>
</dbReference>
<dbReference type="InterPro" id="IPR005225">
    <property type="entry name" value="Small_GTP-bd"/>
</dbReference>
<dbReference type="InterPro" id="IPR004540">
    <property type="entry name" value="Transl_elong_EFG/EF2"/>
</dbReference>
<dbReference type="EMBL" id="CP003273">
    <property type="protein sequence ID" value="AGL01442.1"/>
    <property type="molecule type" value="Genomic_DNA"/>
</dbReference>
<keyword evidence="8" id="KW-1185">Reference proteome</keyword>
<dbReference type="InterPro" id="IPR020568">
    <property type="entry name" value="Ribosomal_Su5_D2-typ_SF"/>
</dbReference>
<dbReference type="Pfam" id="PF14492">
    <property type="entry name" value="EFG_III"/>
    <property type="match status" value="1"/>
</dbReference>
<dbReference type="Pfam" id="PF00009">
    <property type="entry name" value="GTP_EFTU"/>
    <property type="match status" value="1"/>
</dbReference>
<reference evidence="7 8" key="1">
    <citation type="submission" date="2012-01" db="EMBL/GenBank/DDBJ databases">
        <title>Complete sequence of Desulfotomaculum gibsoniae DSM 7213.</title>
        <authorList>
            <consortium name="US DOE Joint Genome Institute"/>
            <person name="Lucas S."/>
            <person name="Han J."/>
            <person name="Lapidus A."/>
            <person name="Cheng J.-F."/>
            <person name="Goodwin L."/>
            <person name="Pitluck S."/>
            <person name="Peters L."/>
            <person name="Ovchinnikova G."/>
            <person name="Teshima H."/>
            <person name="Detter J.C."/>
            <person name="Han C."/>
            <person name="Tapia R."/>
            <person name="Land M."/>
            <person name="Hauser L."/>
            <person name="Kyrpides N."/>
            <person name="Ivanova N."/>
            <person name="Pagani I."/>
            <person name="Parshina S."/>
            <person name="Plugge C."/>
            <person name="Muyzer G."/>
            <person name="Kuever J."/>
            <person name="Ivanova A."/>
            <person name="Nazina T."/>
            <person name="Klenk H.-P."/>
            <person name="Brambilla E."/>
            <person name="Spring S."/>
            <person name="Stams A.F."/>
            <person name="Woyke T."/>
        </authorList>
    </citation>
    <scope>NUCLEOTIDE SEQUENCE [LARGE SCALE GENOMIC DNA]</scope>
    <source>
        <strain evidence="7 8">DSM 7213</strain>
    </source>
</reference>
<dbReference type="SUPFAM" id="SSF54980">
    <property type="entry name" value="EF-G C-terminal domain-like"/>
    <property type="match status" value="2"/>
</dbReference>